<dbReference type="Gene3D" id="3.40.50.720">
    <property type="entry name" value="NAD(P)-binding Rossmann-like Domain"/>
    <property type="match status" value="1"/>
</dbReference>
<dbReference type="Proteomes" id="UP000282574">
    <property type="component" value="Unassembled WGS sequence"/>
</dbReference>
<organism evidence="2 3">
    <name type="scientific">Chroococcidiopsis cubana SAG 39.79</name>
    <dbReference type="NCBI Taxonomy" id="388085"/>
    <lineage>
        <taxon>Bacteria</taxon>
        <taxon>Bacillati</taxon>
        <taxon>Cyanobacteriota</taxon>
        <taxon>Cyanophyceae</taxon>
        <taxon>Chroococcidiopsidales</taxon>
        <taxon>Chroococcidiopsidaceae</taxon>
        <taxon>Chroococcidiopsis</taxon>
    </lineage>
</organism>
<keyword evidence="3" id="KW-1185">Reference proteome</keyword>
<dbReference type="AlphaFoldDB" id="A0AB37UC68"/>
<reference evidence="2 3" key="1">
    <citation type="journal article" date="2019" name="Genome Biol. Evol.">
        <title>Day and night: Metabolic profiles and evolutionary relationships of six axenic non-marine cyanobacteria.</title>
        <authorList>
            <person name="Will S.E."/>
            <person name="Henke P."/>
            <person name="Boedeker C."/>
            <person name="Huang S."/>
            <person name="Brinkmann H."/>
            <person name="Rohde M."/>
            <person name="Jarek M."/>
            <person name="Friedl T."/>
            <person name="Seufert S."/>
            <person name="Schumacher M."/>
            <person name="Overmann J."/>
            <person name="Neumann-Schaal M."/>
            <person name="Petersen J."/>
        </authorList>
    </citation>
    <scope>NUCLEOTIDE SEQUENCE [LARGE SCALE GENOMIC DNA]</scope>
    <source>
        <strain evidence="2 3">SAG 39.79</strain>
    </source>
</reference>
<dbReference type="InterPro" id="IPR008030">
    <property type="entry name" value="NmrA-like"/>
</dbReference>
<dbReference type="Pfam" id="PF05368">
    <property type="entry name" value="NmrA"/>
    <property type="match status" value="1"/>
</dbReference>
<dbReference type="InterPro" id="IPR036291">
    <property type="entry name" value="NAD(P)-bd_dom_sf"/>
</dbReference>
<dbReference type="CDD" id="cd05269">
    <property type="entry name" value="TMR_SDR_a"/>
    <property type="match status" value="1"/>
</dbReference>
<dbReference type="PANTHER" id="PTHR43162">
    <property type="match status" value="1"/>
</dbReference>
<name>A0AB37UC68_9CYAN</name>
<sequence>MSNNILVTGATGNVGSEVVRLLSKRGYSVKAAVRSHSDSRIHLPSGVESVAFDFEQPQSFEPAFRGINTLFLVRPPAISQVKKYIYPALRIAQAAGVDRVVFLSLLGAERMAIVPHAKIEAYIKSLGLVYTFLRASFFMQNLSTTHCQDIRDRNEIFVPAGKGKTSFIDVRDIAAIAVKVMTEPGHEDRAYPLTGSEALDYYEVAEIFTNVLGRQIVYTHPSFLKFARKMYVRGLQPGLIVVMLGIYTTARLGLAAKVTEDVRHLLQRSPISMEEFVRDYRASWM</sequence>
<gene>
    <name evidence="2" type="ORF">DSM107010_57840</name>
</gene>
<accession>A0AB37UC68</accession>
<dbReference type="InterPro" id="IPR051604">
    <property type="entry name" value="Ergot_Alk_Oxidoreductase"/>
</dbReference>
<dbReference type="PANTHER" id="PTHR43162:SF1">
    <property type="entry name" value="PRESTALK A DIFFERENTIATION PROTEIN A"/>
    <property type="match status" value="1"/>
</dbReference>
<comment type="caution">
    <text evidence="2">The sequence shown here is derived from an EMBL/GenBank/DDBJ whole genome shotgun (WGS) entry which is preliminary data.</text>
</comment>
<feature type="domain" description="NmrA-like" evidence="1">
    <location>
        <begin position="2"/>
        <end position="222"/>
    </location>
</feature>
<evidence type="ECO:0000313" key="3">
    <source>
        <dbReference type="Proteomes" id="UP000282574"/>
    </source>
</evidence>
<protein>
    <submittedName>
        <fullName evidence="2">NAD(P)-dependent oxidoreductase</fullName>
    </submittedName>
</protein>
<dbReference type="EMBL" id="RSCK01000086">
    <property type="protein sequence ID" value="RUT04504.1"/>
    <property type="molecule type" value="Genomic_DNA"/>
</dbReference>
<evidence type="ECO:0000313" key="2">
    <source>
        <dbReference type="EMBL" id="RUT04504.1"/>
    </source>
</evidence>
<dbReference type="SUPFAM" id="SSF51735">
    <property type="entry name" value="NAD(P)-binding Rossmann-fold domains"/>
    <property type="match status" value="1"/>
</dbReference>
<proteinExistence type="predicted"/>
<dbReference type="RefSeq" id="WP_106168779.1">
    <property type="nucleotide sequence ID" value="NZ_JAVKZF010000002.1"/>
</dbReference>
<evidence type="ECO:0000259" key="1">
    <source>
        <dbReference type="Pfam" id="PF05368"/>
    </source>
</evidence>
<dbReference type="Gene3D" id="3.90.25.10">
    <property type="entry name" value="UDP-galactose 4-epimerase, domain 1"/>
    <property type="match status" value="1"/>
</dbReference>